<name>C7M0W4_ACIFD</name>
<organism evidence="2 3">
    <name type="scientific">Acidimicrobium ferrooxidans (strain DSM 10331 / JCM 15462 / NBRC 103882 / ICP)</name>
    <dbReference type="NCBI Taxonomy" id="525909"/>
    <lineage>
        <taxon>Bacteria</taxon>
        <taxon>Bacillati</taxon>
        <taxon>Actinomycetota</taxon>
        <taxon>Acidimicrobiia</taxon>
        <taxon>Acidimicrobiales</taxon>
        <taxon>Acidimicrobiaceae</taxon>
        <taxon>Acidimicrobium</taxon>
    </lineage>
</organism>
<proteinExistence type="predicted"/>
<feature type="transmembrane region" description="Helical" evidence="1">
    <location>
        <begin position="136"/>
        <end position="162"/>
    </location>
</feature>
<feature type="transmembrane region" description="Helical" evidence="1">
    <location>
        <begin position="195"/>
        <end position="216"/>
    </location>
</feature>
<sequence length="217" mass="24282">MATGVQAQPPAIDEEQYYHDAQLGALWTASRTLIPVAAAFYGGIYFSFFYLQSLNSNGLWDPHGLTASKILGFLVMLLPLAGLLVQLFANRRLRRGFTMDFIVAGLANVLLLLLAMGFQIWSLTRLPFPPGYSGYAGVYIAFAVMNALALFLAAYWIFVLVMRAIRSYQFFRVDGGVGVSSHRLAENFRANLDGFGAFSIFFVLVQIFSWYVYFILH</sequence>
<dbReference type="EMBL" id="CP001631">
    <property type="protein sequence ID" value="ACU54622.1"/>
    <property type="molecule type" value="Genomic_DNA"/>
</dbReference>
<dbReference type="eggNOG" id="ENOG5032KQW">
    <property type="taxonomic scope" value="Bacteria"/>
</dbReference>
<dbReference type="HOGENOM" id="CLU_1270027_0_0_11"/>
<accession>C7M0W4</accession>
<dbReference type="Proteomes" id="UP000000771">
    <property type="component" value="Chromosome"/>
</dbReference>
<keyword evidence="3" id="KW-1185">Reference proteome</keyword>
<feature type="transmembrane region" description="Helical" evidence="1">
    <location>
        <begin position="32"/>
        <end position="50"/>
    </location>
</feature>
<keyword evidence="1" id="KW-0472">Membrane</keyword>
<dbReference type="AlphaFoldDB" id="C7M0W4"/>
<feature type="transmembrane region" description="Helical" evidence="1">
    <location>
        <begin position="70"/>
        <end position="89"/>
    </location>
</feature>
<evidence type="ECO:0000313" key="2">
    <source>
        <dbReference type="EMBL" id="ACU54622.1"/>
    </source>
</evidence>
<evidence type="ECO:0000313" key="3">
    <source>
        <dbReference type="Proteomes" id="UP000000771"/>
    </source>
</evidence>
<dbReference type="KEGG" id="afo:Afer_1706"/>
<feature type="transmembrane region" description="Helical" evidence="1">
    <location>
        <begin position="101"/>
        <end position="124"/>
    </location>
</feature>
<dbReference type="OrthoDB" id="5244085at2"/>
<dbReference type="RefSeq" id="WP_015799101.1">
    <property type="nucleotide sequence ID" value="NC_013124.1"/>
</dbReference>
<keyword evidence="1" id="KW-1133">Transmembrane helix</keyword>
<evidence type="ECO:0000256" key="1">
    <source>
        <dbReference type="SAM" id="Phobius"/>
    </source>
</evidence>
<dbReference type="STRING" id="525909.Afer_1706"/>
<protein>
    <submittedName>
        <fullName evidence="2">Uncharacterized protein</fullName>
    </submittedName>
</protein>
<gene>
    <name evidence="2" type="ordered locus">Afer_1706</name>
</gene>
<keyword evidence="1" id="KW-0812">Transmembrane</keyword>
<reference evidence="2 3" key="1">
    <citation type="journal article" date="2009" name="Stand. Genomic Sci.">
        <title>Complete genome sequence of Acidimicrobium ferrooxidans type strain (ICP).</title>
        <authorList>
            <person name="Clum A."/>
            <person name="Nolan M."/>
            <person name="Lang E."/>
            <person name="Glavina Del Rio T."/>
            <person name="Tice H."/>
            <person name="Copeland A."/>
            <person name="Cheng J.F."/>
            <person name="Lucas S."/>
            <person name="Chen F."/>
            <person name="Bruce D."/>
            <person name="Goodwin L."/>
            <person name="Pitluck S."/>
            <person name="Ivanova N."/>
            <person name="Mavrommatis K."/>
            <person name="Mikhailova N."/>
            <person name="Pati A."/>
            <person name="Chen A."/>
            <person name="Palaniappan K."/>
            <person name="Goker M."/>
            <person name="Spring S."/>
            <person name="Land M."/>
            <person name="Hauser L."/>
            <person name="Chang Y.J."/>
            <person name="Jeffries C.C."/>
            <person name="Chain P."/>
            <person name="Bristow J."/>
            <person name="Eisen J.A."/>
            <person name="Markowitz V."/>
            <person name="Hugenholtz P."/>
            <person name="Kyrpides N.C."/>
            <person name="Klenk H.P."/>
            <person name="Lapidus A."/>
        </authorList>
    </citation>
    <scope>NUCLEOTIDE SEQUENCE [LARGE SCALE GENOMIC DNA]</scope>
    <source>
        <strain evidence="3">DSM 10331 / JCM 15462 / NBRC 103882 / ICP</strain>
    </source>
</reference>